<dbReference type="AlphaFoldDB" id="A0A6J1NIV5"/>
<proteinExistence type="predicted"/>
<keyword evidence="1" id="KW-1185">Reference proteome</keyword>
<organism evidence="1 2">
    <name type="scientific">Bicyclus anynana</name>
    <name type="common">Squinting bush brown butterfly</name>
    <dbReference type="NCBI Taxonomy" id="110368"/>
    <lineage>
        <taxon>Eukaryota</taxon>
        <taxon>Metazoa</taxon>
        <taxon>Ecdysozoa</taxon>
        <taxon>Arthropoda</taxon>
        <taxon>Hexapoda</taxon>
        <taxon>Insecta</taxon>
        <taxon>Pterygota</taxon>
        <taxon>Neoptera</taxon>
        <taxon>Endopterygota</taxon>
        <taxon>Lepidoptera</taxon>
        <taxon>Glossata</taxon>
        <taxon>Ditrysia</taxon>
        <taxon>Papilionoidea</taxon>
        <taxon>Nymphalidae</taxon>
        <taxon>Satyrinae</taxon>
        <taxon>Satyrini</taxon>
        <taxon>Mycalesina</taxon>
        <taxon>Bicyclus</taxon>
    </lineage>
</organism>
<dbReference type="RefSeq" id="XP_023944873.2">
    <property type="nucleotide sequence ID" value="XM_024089105.2"/>
</dbReference>
<dbReference type="Proteomes" id="UP001652582">
    <property type="component" value="Chromosome 23"/>
</dbReference>
<dbReference type="GeneID" id="112050761"/>
<accession>A0A6J1NIV5</accession>
<sequence>MTDDKPYPEMSREDSWMDTQRPQEYTEKSCLRINPTNKEINQRFYAVLPFFKKDLSNSAFLNKFRATVREFLEGDSLDQETAEYTAVLTPLVLLQSYRDAWCLLERFHRALRLYQMSHPTEKRASLKLLKKFRAVDKKVRIFVSHLPGSAANQSTTPAFALPEPDDEPIHDKEDFRFFKELAKNFDG</sequence>
<name>A0A6J1NIV5_BICAN</name>
<reference evidence="2" key="1">
    <citation type="submission" date="2025-08" db="UniProtKB">
        <authorList>
            <consortium name="RefSeq"/>
        </authorList>
    </citation>
    <scope>IDENTIFICATION</scope>
</reference>
<protein>
    <submittedName>
        <fullName evidence="2">Uncharacterized protein LOC112050761</fullName>
    </submittedName>
</protein>
<evidence type="ECO:0000313" key="1">
    <source>
        <dbReference type="Proteomes" id="UP001652582"/>
    </source>
</evidence>
<evidence type="ECO:0000313" key="2">
    <source>
        <dbReference type="RefSeq" id="XP_023944873.2"/>
    </source>
</evidence>
<gene>
    <name evidence="2" type="primary">LOC112050761</name>
</gene>
<dbReference type="OrthoDB" id="7426906at2759"/>
<dbReference type="KEGG" id="bany:112050761"/>